<gene>
    <name evidence="1" type="ORF">SAPIS_v1c06650</name>
</gene>
<dbReference type="InterPro" id="IPR054816">
    <property type="entry name" value="Lipoprotein_mollicutes-type_CS"/>
</dbReference>
<dbReference type="OrthoDB" id="387392at2"/>
<evidence type="ECO:0000313" key="1">
    <source>
        <dbReference type="EMBL" id="AHB36510.1"/>
    </source>
</evidence>
<dbReference type="AlphaFoldDB" id="V5RL41"/>
<evidence type="ECO:0000313" key="2">
    <source>
        <dbReference type="Proteomes" id="UP000018550"/>
    </source>
</evidence>
<proteinExistence type="predicted"/>
<dbReference type="EMBL" id="CP006682">
    <property type="protein sequence ID" value="AHB36510.1"/>
    <property type="molecule type" value="Genomic_DNA"/>
</dbReference>
<dbReference type="STRING" id="1276258.SAPIS_v1c06650"/>
<dbReference type="KEGG" id="sapi:SAPIS_v1c06650"/>
<name>V5RL41_SPIAP</name>
<dbReference type="NCBIfam" id="NF038029">
    <property type="entry name" value="LP_plasma"/>
    <property type="match status" value="1"/>
</dbReference>
<dbReference type="PROSITE" id="PS51257">
    <property type="entry name" value="PROKAR_LIPOPROTEIN"/>
    <property type="match status" value="1"/>
</dbReference>
<dbReference type="RefSeq" id="WP_023789667.1">
    <property type="nucleotide sequence ID" value="NC_022998.1"/>
</dbReference>
<accession>V5RL41</accession>
<evidence type="ECO:0008006" key="3">
    <source>
        <dbReference type="Google" id="ProtNLM"/>
    </source>
</evidence>
<sequence>MKKLLGIIGTFTLLSSASTSVVSCGPKISRTTIKDENVLEHSESLSVVLSQVTKGLFFNQNSIKNNEHISTNYILNNFVKDKALNDLGIDKLPSELSGDTKYNEVYEEFFDNSLFSEQIKLSDNIYQGTVLSPSNSTLSSINEYSSLIPMILNGLIDPSMLASLGSMVGGFLKPDLLASVANYVSNENLMLLEKAFSPDIYKDMSYQQAMDSSAIGLANAIETLLNVNSNKIFSYDNSDDVAKNFLPAIDQLGDNLISLIKGEKKLAFDIEKNMSTIAEILRFVRTLLLAIDSFTSDELTKSPLSLDYVLDKRKSKVTTNKININKLVTLLKKMTEDENGVILKNIINILLGTGNIVDGNDANSNVNKDENGAMSYLGDSNGGYVKVLTKILSKLINKDYLEIDIKTVNLKINVDYLLRCFIDTGLGDKKNLVSNLLRSGLITPGLILQAGDSLPDMFKNIIKSFDDKEWNKFKEDWIAYIWNNDNQTLNFSIKKLLNQPLKSIMESSLFSSNPSKTFNKEKNNSMDFLMQKSISEIANDLYESVKSSNATLNFDDVALLFKSLYEGNTLQNALKDPKNIFNILGLDSSSKKFKEGSPLYYLALILKENIDWIKNALTKVLSYIKTYLQELEEYNKIITEEFNNLKISKSKIQKNKFTYKVSNGKIVNKYEIQITQKNGLYLISEITLFD</sequence>
<reference evidence="1 2" key="1">
    <citation type="journal article" date="2014" name="Genome Announc.">
        <title>Complete Genome Sequence of Spiroplasma apis B31T (ATCC 33834), a Bacterium Associated with May Disease of Honeybees (Apis mellifera).</title>
        <authorList>
            <person name="Ku C."/>
            <person name="Lo W.S."/>
            <person name="Chen L.L."/>
            <person name="Kuo C.H."/>
        </authorList>
    </citation>
    <scope>NUCLEOTIDE SEQUENCE [LARGE SCALE GENOMIC DNA]</scope>
    <source>
        <strain evidence="1">B31</strain>
    </source>
</reference>
<organism evidence="1 2">
    <name type="scientific">Spiroplasma apis B31</name>
    <dbReference type="NCBI Taxonomy" id="1276258"/>
    <lineage>
        <taxon>Bacteria</taxon>
        <taxon>Bacillati</taxon>
        <taxon>Mycoplasmatota</taxon>
        <taxon>Mollicutes</taxon>
        <taxon>Entomoplasmatales</taxon>
        <taxon>Spiroplasmataceae</taxon>
        <taxon>Spiroplasma</taxon>
    </lineage>
</organism>
<protein>
    <recommendedName>
        <fullName evidence="3">MOLPALP family lipoprotein</fullName>
    </recommendedName>
</protein>
<dbReference type="PATRIC" id="fig|1276258.3.peg.679"/>
<dbReference type="Proteomes" id="UP000018550">
    <property type="component" value="Chromosome"/>
</dbReference>
<keyword evidence="2" id="KW-1185">Reference proteome</keyword>
<dbReference type="HOGENOM" id="CLU_401643_0_0_14"/>
<dbReference type="NCBIfam" id="TIGR04547">
    <property type="entry name" value="Mollicu_LP"/>
    <property type="match status" value="1"/>
</dbReference>
<dbReference type="InterPro" id="IPR030893">
    <property type="entry name" value="Mollicu_LP"/>
</dbReference>